<evidence type="ECO:0000256" key="1">
    <source>
        <dbReference type="ARBA" id="ARBA00022737"/>
    </source>
</evidence>
<sequence>MCRSLDCDTLPQFPYFYKKRRTGMHKRSSLLKTLFVAGVLFSQTVFGQDAAELYKTATGFQRTGDYSNAILVFNQALQLDPDNFETKKQLAYTYYLKGDMNKAKTIVDPLLSKKEVDVQAFQIAGNIYVSREEWKTAQKIYERALRKFPESGELYNDNGNLLMNFKMYDASLNSWLKGIEKDPAFPGNYYNATKTYYYSNNPLWCIIYGEIFMNMESFTTRTAEVRNILLESYKRLFNDPALLNSVMPEEGKKKSRSANSGFAQSYKQAMGKQLGVVTGGVDLDALIMVRTRFLLDWDNNYAADYPFSLFDFQRKLLRDGLFEAYNQWLFGPAINQARYKAWTSLHKQEYDAFNKFQRDTPFKTRPDEYYNDGKFSLVNTGY</sequence>
<dbReference type="PANTHER" id="PTHR44943:SF8">
    <property type="entry name" value="TPR REPEAT-CONTAINING PROTEIN MJ0263"/>
    <property type="match status" value="1"/>
</dbReference>
<keyword evidence="1" id="KW-0677">Repeat</keyword>
<dbReference type="Pfam" id="PF13176">
    <property type="entry name" value="TPR_7"/>
    <property type="match status" value="1"/>
</dbReference>
<dbReference type="SUPFAM" id="SSF48452">
    <property type="entry name" value="TPR-like"/>
    <property type="match status" value="1"/>
</dbReference>
<feature type="repeat" description="TPR" evidence="3">
    <location>
        <begin position="50"/>
        <end position="83"/>
    </location>
</feature>
<keyword evidence="2 3" id="KW-0802">TPR repeat</keyword>
<protein>
    <submittedName>
        <fullName evidence="4">Tetratricopeptide repeat protein</fullName>
    </submittedName>
</protein>
<feature type="repeat" description="TPR" evidence="3">
    <location>
        <begin position="118"/>
        <end position="151"/>
    </location>
</feature>
<evidence type="ECO:0000313" key="4">
    <source>
        <dbReference type="EMBL" id="RAJ85872.1"/>
    </source>
</evidence>
<comment type="caution">
    <text evidence="4">The sequence shown here is derived from an EMBL/GenBank/DDBJ whole genome shotgun (WGS) entry which is preliminary data.</text>
</comment>
<keyword evidence="5" id="KW-1185">Reference proteome</keyword>
<evidence type="ECO:0000256" key="2">
    <source>
        <dbReference type="ARBA" id="ARBA00022803"/>
    </source>
</evidence>
<accession>A0A327W9F7</accession>
<dbReference type="SMART" id="SM00028">
    <property type="entry name" value="TPR"/>
    <property type="match status" value="3"/>
</dbReference>
<dbReference type="InterPro" id="IPR019734">
    <property type="entry name" value="TPR_rpt"/>
</dbReference>
<dbReference type="InterPro" id="IPR011990">
    <property type="entry name" value="TPR-like_helical_dom_sf"/>
</dbReference>
<reference evidence="4 5" key="1">
    <citation type="submission" date="2018-06" db="EMBL/GenBank/DDBJ databases">
        <title>Genomic Encyclopedia of Archaeal and Bacterial Type Strains, Phase II (KMG-II): from individual species to whole genera.</title>
        <authorList>
            <person name="Goeker M."/>
        </authorList>
    </citation>
    <scope>NUCLEOTIDE SEQUENCE [LARGE SCALE GENOMIC DNA]</scope>
    <source>
        <strain evidence="4 5">DSM 29821</strain>
    </source>
</reference>
<dbReference type="PROSITE" id="PS50005">
    <property type="entry name" value="TPR"/>
    <property type="match status" value="2"/>
</dbReference>
<dbReference type="AlphaFoldDB" id="A0A327W9F7"/>
<gene>
    <name evidence="4" type="ORF">CLV59_102579</name>
</gene>
<name>A0A327W9F7_9BACT</name>
<evidence type="ECO:0000313" key="5">
    <source>
        <dbReference type="Proteomes" id="UP000249819"/>
    </source>
</evidence>
<dbReference type="Proteomes" id="UP000249819">
    <property type="component" value="Unassembled WGS sequence"/>
</dbReference>
<dbReference type="Pfam" id="PF14559">
    <property type="entry name" value="TPR_19"/>
    <property type="match status" value="1"/>
</dbReference>
<dbReference type="OrthoDB" id="793001at2"/>
<evidence type="ECO:0000256" key="3">
    <source>
        <dbReference type="PROSITE-ProRule" id="PRU00339"/>
    </source>
</evidence>
<proteinExistence type="predicted"/>
<organism evidence="4 5">
    <name type="scientific">Chitinophaga dinghuensis</name>
    <dbReference type="NCBI Taxonomy" id="1539050"/>
    <lineage>
        <taxon>Bacteria</taxon>
        <taxon>Pseudomonadati</taxon>
        <taxon>Bacteroidota</taxon>
        <taxon>Chitinophagia</taxon>
        <taxon>Chitinophagales</taxon>
        <taxon>Chitinophagaceae</taxon>
        <taxon>Chitinophaga</taxon>
    </lineage>
</organism>
<dbReference type="PANTHER" id="PTHR44943">
    <property type="entry name" value="CELLULOSE SYNTHASE OPERON PROTEIN C"/>
    <property type="match status" value="1"/>
</dbReference>
<dbReference type="InterPro" id="IPR051685">
    <property type="entry name" value="Ycf3/AcsC/BcsC/TPR_MFPF"/>
</dbReference>
<dbReference type="EMBL" id="QLMA01000002">
    <property type="protein sequence ID" value="RAJ85872.1"/>
    <property type="molecule type" value="Genomic_DNA"/>
</dbReference>
<dbReference type="Gene3D" id="1.25.40.10">
    <property type="entry name" value="Tetratricopeptide repeat domain"/>
    <property type="match status" value="1"/>
</dbReference>